<evidence type="ECO:0000313" key="1">
    <source>
        <dbReference type="EMBL" id="RWS22691.1"/>
    </source>
</evidence>
<dbReference type="Gene3D" id="3.80.10.10">
    <property type="entry name" value="Ribonuclease Inhibitor"/>
    <property type="match status" value="1"/>
</dbReference>
<sequence>MFTHINLEVLCLRFPFQIDSKLLFPVLRNNKTLKILSIKERFPSIENELFEEVSKNCKNLKVLIIEGKYGRSKLTDDCIPFLKELKSLEQLEIGEKGDISEEKLASLINDLQNLQVFHCELQTDLCLNAFIAKATNFGNTNYFLNCGIEFKSKIKIIPKNMYLMNNTLLNLIWSTYFDEYNGQFCQWKKIPTAYSLEEFTTFVSDKNFKKHFSFQF</sequence>
<dbReference type="SUPFAM" id="SSF52047">
    <property type="entry name" value="RNI-like"/>
    <property type="match status" value="1"/>
</dbReference>
<proteinExistence type="predicted"/>
<evidence type="ECO:0000313" key="2">
    <source>
        <dbReference type="Proteomes" id="UP000288716"/>
    </source>
</evidence>
<dbReference type="VEuPathDB" id="VectorBase:LDEU009349"/>
<comment type="caution">
    <text evidence="1">The sequence shown here is derived from an EMBL/GenBank/DDBJ whole genome shotgun (WGS) entry which is preliminary data.</text>
</comment>
<gene>
    <name evidence="1" type="ORF">B4U80_14004</name>
</gene>
<keyword evidence="2" id="KW-1185">Reference proteome</keyword>
<protein>
    <submittedName>
        <fullName evidence="1">Uncharacterized protein</fullName>
    </submittedName>
</protein>
<dbReference type="EMBL" id="NCKV01008137">
    <property type="protein sequence ID" value="RWS22691.1"/>
    <property type="molecule type" value="Genomic_DNA"/>
</dbReference>
<dbReference type="AlphaFoldDB" id="A0A443S5D5"/>
<dbReference type="InterPro" id="IPR032675">
    <property type="entry name" value="LRR_dom_sf"/>
</dbReference>
<name>A0A443S5D5_9ACAR</name>
<reference evidence="1 2" key="1">
    <citation type="journal article" date="2018" name="Gigascience">
        <title>Genomes of trombidid mites reveal novel predicted allergens and laterally-transferred genes associated with secondary metabolism.</title>
        <authorList>
            <person name="Dong X."/>
            <person name="Chaisiri K."/>
            <person name="Xia D."/>
            <person name="Armstrong S.D."/>
            <person name="Fang Y."/>
            <person name="Donnelly M.J."/>
            <person name="Kadowaki T."/>
            <person name="McGarry J.W."/>
            <person name="Darby A.C."/>
            <person name="Makepeace B.L."/>
        </authorList>
    </citation>
    <scope>NUCLEOTIDE SEQUENCE [LARGE SCALE GENOMIC DNA]</scope>
    <source>
        <strain evidence="1">UoL-UT</strain>
    </source>
</reference>
<dbReference type="Proteomes" id="UP000288716">
    <property type="component" value="Unassembled WGS sequence"/>
</dbReference>
<organism evidence="1 2">
    <name type="scientific">Leptotrombidium deliense</name>
    <dbReference type="NCBI Taxonomy" id="299467"/>
    <lineage>
        <taxon>Eukaryota</taxon>
        <taxon>Metazoa</taxon>
        <taxon>Ecdysozoa</taxon>
        <taxon>Arthropoda</taxon>
        <taxon>Chelicerata</taxon>
        <taxon>Arachnida</taxon>
        <taxon>Acari</taxon>
        <taxon>Acariformes</taxon>
        <taxon>Trombidiformes</taxon>
        <taxon>Prostigmata</taxon>
        <taxon>Anystina</taxon>
        <taxon>Parasitengona</taxon>
        <taxon>Trombiculoidea</taxon>
        <taxon>Trombiculidae</taxon>
        <taxon>Leptotrombidium</taxon>
    </lineage>
</organism>
<accession>A0A443S5D5</accession>